<evidence type="ECO:0000313" key="9">
    <source>
        <dbReference type="EMBL" id="MBO8456489.1"/>
    </source>
</evidence>
<name>A0A9D9HMC1_9BACT</name>
<protein>
    <recommendedName>
        <fullName evidence="1">Trk system potassium uptake protein TrkA</fullName>
    </recommendedName>
</protein>
<evidence type="ECO:0000256" key="3">
    <source>
        <dbReference type="ARBA" id="ARBA00022538"/>
    </source>
</evidence>
<feature type="domain" description="RCK C-terminal" evidence="8">
    <location>
        <begin position="363"/>
        <end position="447"/>
    </location>
</feature>
<keyword evidence="3" id="KW-0633">Potassium transport</keyword>
<dbReference type="NCBIfam" id="NF007038">
    <property type="entry name" value="PRK09496.2-6"/>
    <property type="match status" value="1"/>
</dbReference>
<dbReference type="InterPro" id="IPR036721">
    <property type="entry name" value="RCK_C_sf"/>
</dbReference>
<dbReference type="Proteomes" id="UP000823617">
    <property type="component" value="Unassembled WGS sequence"/>
</dbReference>
<dbReference type="SUPFAM" id="SSF116726">
    <property type="entry name" value="TrkA C-terminal domain-like"/>
    <property type="match status" value="2"/>
</dbReference>
<dbReference type="InterPro" id="IPR006037">
    <property type="entry name" value="RCK_C"/>
</dbReference>
<dbReference type="InterPro" id="IPR036291">
    <property type="entry name" value="NAD(P)-bd_dom_sf"/>
</dbReference>
<organism evidence="9 10">
    <name type="scientific">Candidatus Cryptobacteroides intestinigallinarum</name>
    <dbReference type="NCBI Taxonomy" id="2840767"/>
    <lineage>
        <taxon>Bacteria</taxon>
        <taxon>Pseudomonadati</taxon>
        <taxon>Bacteroidota</taxon>
        <taxon>Bacteroidia</taxon>
        <taxon>Bacteroidales</taxon>
        <taxon>Candidatus Cryptobacteroides</taxon>
    </lineage>
</organism>
<keyword evidence="5" id="KW-0520">NAD</keyword>
<evidence type="ECO:0000256" key="1">
    <source>
        <dbReference type="ARBA" id="ARBA00017378"/>
    </source>
</evidence>
<feature type="domain" description="RCK N-terminal" evidence="7">
    <location>
        <begin position="230"/>
        <end position="351"/>
    </location>
</feature>
<feature type="domain" description="RCK N-terminal" evidence="7">
    <location>
        <begin position="1"/>
        <end position="121"/>
    </location>
</feature>
<keyword evidence="2" id="KW-0813">Transport</keyword>
<dbReference type="PRINTS" id="PR00335">
    <property type="entry name" value="KUPTAKETRKA"/>
</dbReference>
<evidence type="ECO:0000256" key="2">
    <source>
        <dbReference type="ARBA" id="ARBA00022448"/>
    </source>
</evidence>
<evidence type="ECO:0000259" key="7">
    <source>
        <dbReference type="PROSITE" id="PS51201"/>
    </source>
</evidence>
<comment type="caution">
    <text evidence="9">The sequence shown here is derived from an EMBL/GenBank/DDBJ whole genome shotgun (WGS) entry which is preliminary data.</text>
</comment>
<dbReference type="Pfam" id="PF02254">
    <property type="entry name" value="TrkA_N"/>
    <property type="match status" value="2"/>
</dbReference>
<reference evidence="9" key="1">
    <citation type="submission" date="2020-10" db="EMBL/GenBank/DDBJ databases">
        <authorList>
            <person name="Gilroy R."/>
        </authorList>
    </citation>
    <scope>NUCLEOTIDE SEQUENCE</scope>
    <source>
        <strain evidence="9">B1-3475</strain>
    </source>
</reference>
<dbReference type="NCBIfam" id="NF007039">
    <property type="entry name" value="PRK09496.3-2"/>
    <property type="match status" value="1"/>
</dbReference>
<dbReference type="EMBL" id="JADIMK010000097">
    <property type="protein sequence ID" value="MBO8456489.1"/>
    <property type="molecule type" value="Genomic_DNA"/>
</dbReference>
<dbReference type="AlphaFoldDB" id="A0A9D9HMC1"/>
<dbReference type="PANTHER" id="PTHR43833:SF5">
    <property type="entry name" value="TRK SYSTEM POTASSIUM UPTAKE PROTEIN TRKA"/>
    <property type="match status" value="1"/>
</dbReference>
<dbReference type="InterPro" id="IPR003148">
    <property type="entry name" value="RCK_N"/>
</dbReference>
<dbReference type="GO" id="GO:0015079">
    <property type="term" value="F:potassium ion transmembrane transporter activity"/>
    <property type="evidence" value="ECO:0007669"/>
    <property type="project" value="InterPro"/>
</dbReference>
<dbReference type="SUPFAM" id="SSF51735">
    <property type="entry name" value="NAD(P)-binding Rossmann-fold domains"/>
    <property type="match status" value="2"/>
</dbReference>
<proteinExistence type="predicted"/>
<reference evidence="9" key="2">
    <citation type="journal article" date="2021" name="PeerJ">
        <title>Extensive microbial diversity within the chicken gut microbiome revealed by metagenomics and culture.</title>
        <authorList>
            <person name="Gilroy R."/>
            <person name="Ravi A."/>
            <person name="Getino M."/>
            <person name="Pursley I."/>
            <person name="Horton D.L."/>
            <person name="Alikhan N.F."/>
            <person name="Baker D."/>
            <person name="Gharbi K."/>
            <person name="Hall N."/>
            <person name="Watson M."/>
            <person name="Adriaenssens E.M."/>
            <person name="Foster-Nyarko E."/>
            <person name="Jarju S."/>
            <person name="Secka A."/>
            <person name="Antonio M."/>
            <person name="Oren A."/>
            <person name="Chaudhuri R.R."/>
            <person name="La Ragione R."/>
            <person name="Hildebrand F."/>
            <person name="Pallen M.J."/>
        </authorList>
    </citation>
    <scope>NUCLEOTIDE SEQUENCE</scope>
    <source>
        <strain evidence="9">B1-3475</strain>
    </source>
</reference>
<dbReference type="Gene3D" id="3.30.70.1450">
    <property type="entry name" value="Regulator of K+ conductance, C-terminal domain"/>
    <property type="match status" value="2"/>
</dbReference>
<dbReference type="Pfam" id="PF02080">
    <property type="entry name" value="TrkA_C"/>
    <property type="match status" value="2"/>
</dbReference>
<dbReference type="NCBIfam" id="NF007031">
    <property type="entry name" value="PRK09496.1-2"/>
    <property type="match status" value="1"/>
</dbReference>
<keyword evidence="6" id="KW-0406">Ion transport</keyword>
<evidence type="ECO:0000256" key="4">
    <source>
        <dbReference type="ARBA" id="ARBA00022958"/>
    </source>
</evidence>
<evidence type="ECO:0000256" key="5">
    <source>
        <dbReference type="ARBA" id="ARBA00023027"/>
    </source>
</evidence>
<evidence type="ECO:0000313" key="10">
    <source>
        <dbReference type="Proteomes" id="UP000823617"/>
    </source>
</evidence>
<dbReference type="Gene3D" id="3.40.50.720">
    <property type="entry name" value="NAD(P)-binding Rossmann-like Domain"/>
    <property type="match status" value="2"/>
</dbReference>
<feature type="domain" description="RCK C-terminal" evidence="8">
    <location>
        <begin position="141"/>
        <end position="225"/>
    </location>
</feature>
<dbReference type="PROSITE" id="PS51202">
    <property type="entry name" value="RCK_C"/>
    <property type="match status" value="2"/>
</dbReference>
<sequence>MKIVIAGAGEVGTHLAKMLSRQDHSIMLIDSDREKLEQLESQLDILAEEASCTSIGALQDAGVSDCDLFIAVNHQEDLNINSSILAKHLGAKYTITRVNNSEYLEEDNMTYMKTIGIDTMIYPERLAAEEIVSALKMAGTRQQHEFSDGRLQLLGIKIWENAPVLNLSLIKTAQAYGTDNFRVVAIKRGDQTIIPRGNDTFRYGDLAFFVTKPMYIPEIYSICGKSRIEIKNIIIVGGTRIGFKAASLLEQHYNVKLIEKDKERCLELADKLKSTLVINGDGRDLSLLREEGIRNTEAFVCLTGSSETNILTCLLAKKLGVKKTVAEVENLDYTDLAENLGIGTLINTKLIAAANIYRYTINVNVKHLKFVTFSEAEVFEVTVEPDARITRGTIAELDIPENANIAGIIRNGEAIIAKGDVRIQPGDDVVIFALPSAVKKVLRMLRK</sequence>
<dbReference type="PROSITE" id="PS51201">
    <property type="entry name" value="RCK_N"/>
    <property type="match status" value="2"/>
</dbReference>
<evidence type="ECO:0000259" key="8">
    <source>
        <dbReference type="PROSITE" id="PS51202"/>
    </source>
</evidence>
<dbReference type="PANTHER" id="PTHR43833">
    <property type="entry name" value="POTASSIUM CHANNEL PROTEIN 2-RELATED-RELATED"/>
    <property type="match status" value="1"/>
</dbReference>
<dbReference type="InterPro" id="IPR006036">
    <property type="entry name" value="K_uptake_TrkA"/>
</dbReference>
<dbReference type="InterPro" id="IPR050721">
    <property type="entry name" value="Trk_Ktr_HKT_K-transport"/>
</dbReference>
<keyword evidence="4" id="KW-0630">Potassium</keyword>
<accession>A0A9D9HMC1</accession>
<dbReference type="GO" id="GO:0005886">
    <property type="term" value="C:plasma membrane"/>
    <property type="evidence" value="ECO:0007669"/>
    <property type="project" value="InterPro"/>
</dbReference>
<gene>
    <name evidence="9" type="primary">trkA</name>
    <name evidence="9" type="ORF">IAC08_08860</name>
</gene>
<evidence type="ECO:0000256" key="6">
    <source>
        <dbReference type="ARBA" id="ARBA00023065"/>
    </source>
</evidence>